<accession>A0A7X0FT71</accession>
<name>A0A7X0FT71_9MICO</name>
<reference evidence="1 2" key="1">
    <citation type="submission" date="2020-08" db="EMBL/GenBank/DDBJ databases">
        <title>Sequencing the genomes of 1000 actinobacteria strains.</title>
        <authorList>
            <person name="Klenk H.-P."/>
        </authorList>
    </citation>
    <scope>NUCLEOTIDE SEQUENCE [LARGE SCALE GENOMIC DNA]</scope>
    <source>
        <strain evidence="1 2">DSM 12511</strain>
    </source>
</reference>
<keyword evidence="2" id="KW-1185">Reference proteome</keyword>
<comment type="caution">
    <text evidence="1">The sequence shown here is derived from an EMBL/GenBank/DDBJ whole genome shotgun (WGS) entry which is preliminary data.</text>
</comment>
<dbReference type="EMBL" id="JACHML010000001">
    <property type="protein sequence ID" value="MBB6392707.1"/>
    <property type="molecule type" value="Genomic_DNA"/>
</dbReference>
<evidence type="ECO:0000313" key="2">
    <source>
        <dbReference type="Proteomes" id="UP000537775"/>
    </source>
</evidence>
<evidence type="ECO:0000313" key="1">
    <source>
        <dbReference type="EMBL" id="MBB6392707.1"/>
    </source>
</evidence>
<dbReference type="Proteomes" id="UP000537775">
    <property type="component" value="Unassembled WGS sequence"/>
</dbReference>
<dbReference type="RefSeq" id="WP_184751749.1">
    <property type="nucleotide sequence ID" value="NZ_BAAAJR010000001.1"/>
</dbReference>
<gene>
    <name evidence="1" type="ORF">HD594_003020</name>
</gene>
<proteinExistence type="predicted"/>
<sequence length="268" mass="30673">MRSNAGLGKSLARAYVELVDEMRELDYFPKVLPKGCVDDGGTWQGFQDHASDEISKAIRVDVRWPLDDSALSIPDDVLYSVMEYLHDQAQRPRTRGYHPFNECGWHYSDFNKESGGVVYRWRVNELLERYGVGLRLGNKGDDKGRLLRHSDLKLDELAEELTDVSDIGDAGKLASAIRLYRTRTSTEHDRRAAVAQLAGILEKRRLEFKAGEFAKGDETALFNIFNNFAIRHDNVRQQGEYGEEYLDWIFWTTLAAVQLLGELERRGK</sequence>
<dbReference type="AlphaFoldDB" id="A0A7X0FT71"/>
<organism evidence="1 2">
    <name type="scientific">Microbacterium thalassium</name>
    <dbReference type="NCBI Taxonomy" id="362649"/>
    <lineage>
        <taxon>Bacteria</taxon>
        <taxon>Bacillati</taxon>
        <taxon>Actinomycetota</taxon>
        <taxon>Actinomycetes</taxon>
        <taxon>Micrococcales</taxon>
        <taxon>Microbacteriaceae</taxon>
        <taxon>Microbacterium</taxon>
    </lineage>
</organism>
<protein>
    <submittedName>
        <fullName evidence="1">Uncharacterized protein</fullName>
    </submittedName>
</protein>